<name>A0A5M9WQM8_PAEAM</name>
<dbReference type="GO" id="GO:0006011">
    <property type="term" value="P:UDP-alpha-D-glucose metabolic process"/>
    <property type="evidence" value="ECO:0007669"/>
    <property type="project" value="InterPro"/>
</dbReference>
<dbReference type="InterPro" id="IPR005771">
    <property type="entry name" value="GalU_uridylyltTrfase_bac/arc"/>
</dbReference>
<feature type="domain" description="Nucleotidyl transferase" evidence="6">
    <location>
        <begin position="2"/>
        <end position="222"/>
    </location>
</feature>
<comment type="caution">
    <text evidence="7">The sequence shown here is derived from an EMBL/GenBank/DDBJ whole genome shotgun (WGS) entry which is preliminary data.</text>
</comment>
<evidence type="ECO:0000313" key="7">
    <source>
        <dbReference type="EMBL" id="KAA8783799.1"/>
    </source>
</evidence>
<keyword evidence="4" id="KW-0548">Nucleotidyltransferase</keyword>
<dbReference type="Gene3D" id="3.90.550.10">
    <property type="entry name" value="Spore Coat Polysaccharide Biosynthesis Protein SpsA, Chain A"/>
    <property type="match status" value="1"/>
</dbReference>
<proteinExistence type="inferred from homology"/>
<dbReference type="PANTHER" id="PTHR43197">
    <property type="entry name" value="UTP--GLUCOSE-1-PHOSPHATE URIDYLYLTRANSFERASE"/>
    <property type="match status" value="1"/>
</dbReference>
<accession>A0A5M9WQM8</accession>
<dbReference type="EMBL" id="RIAS01000003">
    <property type="protein sequence ID" value="KAA8783799.1"/>
    <property type="molecule type" value="Genomic_DNA"/>
</dbReference>
<dbReference type="InterPro" id="IPR005835">
    <property type="entry name" value="NTP_transferase_dom"/>
</dbReference>
<comment type="similarity">
    <text evidence="1">Belongs to the UDPGP type 2 family.</text>
</comment>
<keyword evidence="3" id="KW-0808">Transferase</keyword>
<dbReference type="SUPFAM" id="SSF53448">
    <property type="entry name" value="Nucleotide-diphospho-sugar transferases"/>
    <property type="match status" value="1"/>
</dbReference>
<dbReference type="EC" id="2.7.7.9" evidence="2"/>
<protein>
    <recommendedName>
        <fullName evidence="2">UTP--glucose-1-phosphate uridylyltransferase</fullName>
        <ecNumber evidence="2">2.7.7.9</ecNumber>
    </recommendedName>
</protein>
<evidence type="ECO:0000313" key="8">
    <source>
        <dbReference type="Proteomes" id="UP000323664"/>
    </source>
</evidence>
<dbReference type="Proteomes" id="UP000323664">
    <property type="component" value="Unassembled WGS sequence"/>
</dbReference>
<dbReference type="RefSeq" id="WP_123063664.1">
    <property type="nucleotide sequence ID" value="NZ_RIAS01000003.1"/>
</dbReference>
<evidence type="ECO:0000256" key="1">
    <source>
        <dbReference type="ARBA" id="ARBA00006890"/>
    </source>
</evidence>
<sequence length="259" mass="29161">MKAIIPASGKGTRMKEITNSMPKELLYVGGKPLIDHAVTECIDAGIKEIIVSITQEKLAIKDYFLRSFKENSPLSEKMKESSVSIQFVIQDVPDGTGGAIIASQHIIGSDGFLVVFPDVLVSYRTNTLKEMIELQKEYDCPIVMVDSITKDEFDRYGVTFNFKGDPGPYFIDELYEKPGSIDNFSLQFHGIVGRYVFPNDFIQKLEYVEMNKKNEIDLTDALVGIPRKMAQPLDGRHFDCGSIGPYKRNLSLMEKELQL</sequence>
<dbReference type="GO" id="GO:0003983">
    <property type="term" value="F:UTP:glucose-1-phosphate uridylyltransferase activity"/>
    <property type="evidence" value="ECO:0007669"/>
    <property type="project" value="UniProtKB-EC"/>
</dbReference>
<dbReference type="OrthoDB" id="9803871at2"/>
<dbReference type="AlphaFoldDB" id="A0A5M9WQM8"/>
<evidence type="ECO:0000259" key="6">
    <source>
        <dbReference type="Pfam" id="PF00483"/>
    </source>
</evidence>
<gene>
    <name evidence="7" type="ORF">EC604_08060</name>
</gene>
<evidence type="ECO:0000256" key="5">
    <source>
        <dbReference type="ARBA" id="ARBA00048128"/>
    </source>
</evidence>
<evidence type="ECO:0000256" key="3">
    <source>
        <dbReference type="ARBA" id="ARBA00022679"/>
    </source>
</evidence>
<dbReference type="PANTHER" id="PTHR43197:SF1">
    <property type="entry name" value="UTP--GLUCOSE-1-PHOSPHATE URIDYLYLTRANSFERASE"/>
    <property type="match status" value="1"/>
</dbReference>
<dbReference type="InterPro" id="IPR029044">
    <property type="entry name" value="Nucleotide-diphossugar_trans"/>
</dbReference>
<dbReference type="Pfam" id="PF00483">
    <property type="entry name" value="NTP_transferase"/>
    <property type="match status" value="1"/>
</dbReference>
<evidence type="ECO:0000256" key="4">
    <source>
        <dbReference type="ARBA" id="ARBA00022695"/>
    </source>
</evidence>
<comment type="catalytic activity">
    <reaction evidence="5">
        <text>alpha-D-glucose 1-phosphate + UTP + H(+) = UDP-alpha-D-glucose + diphosphate</text>
        <dbReference type="Rhea" id="RHEA:19889"/>
        <dbReference type="ChEBI" id="CHEBI:15378"/>
        <dbReference type="ChEBI" id="CHEBI:33019"/>
        <dbReference type="ChEBI" id="CHEBI:46398"/>
        <dbReference type="ChEBI" id="CHEBI:58601"/>
        <dbReference type="ChEBI" id="CHEBI:58885"/>
        <dbReference type="EC" id="2.7.7.9"/>
    </reaction>
</comment>
<organism evidence="7 8">
    <name type="scientific">Paenibacillus amylolyticus</name>
    <dbReference type="NCBI Taxonomy" id="1451"/>
    <lineage>
        <taxon>Bacteria</taxon>
        <taxon>Bacillati</taxon>
        <taxon>Bacillota</taxon>
        <taxon>Bacilli</taxon>
        <taxon>Bacillales</taxon>
        <taxon>Paenibacillaceae</taxon>
        <taxon>Paenibacillus</taxon>
    </lineage>
</organism>
<evidence type="ECO:0000256" key="2">
    <source>
        <dbReference type="ARBA" id="ARBA00012415"/>
    </source>
</evidence>
<reference evidence="7 8" key="1">
    <citation type="journal article" date="2019" name="J. Ind. Microbiol. Biotechnol.">
        <title>Paenibacillus amylolyticus 27C64 has a diverse set of carbohydrate-active enzymes and complete pectin deconstruction system.</title>
        <authorList>
            <person name="Keggi C."/>
            <person name="Doran-Peterson J."/>
        </authorList>
    </citation>
    <scope>NUCLEOTIDE SEQUENCE [LARGE SCALE GENOMIC DNA]</scope>
    <source>
        <strain evidence="7 8">27C64</strain>
    </source>
</reference>